<dbReference type="Gene3D" id="3.90.1170.50">
    <property type="entry name" value="Aldehyde oxidase/xanthine dehydrogenase, a/b hammerhead"/>
    <property type="match status" value="1"/>
</dbReference>
<comment type="similarity">
    <text evidence="1">Belongs to the xanthine dehydrogenase family.</text>
</comment>
<gene>
    <name evidence="5" type="primary">xdhB</name>
    <name evidence="5" type="ORF">FDY93_11685</name>
</gene>
<organism evidence="5 6">
    <name type="scientific">Microbulbifer harenosus</name>
    <dbReference type="NCBI Taxonomy" id="2576840"/>
    <lineage>
        <taxon>Bacteria</taxon>
        <taxon>Pseudomonadati</taxon>
        <taxon>Pseudomonadota</taxon>
        <taxon>Gammaproteobacteria</taxon>
        <taxon>Cellvibrionales</taxon>
        <taxon>Microbulbiferaceae</taxon>
        <taxon>Microbulbifer</taxon>
    </lineage>
</organism>
<dbReference type="InterPro" id="IPR037165">
    <property type="entry name" value="AldOxase/xan_DH_Mopterin-bd_sf"/>
</dbReference>
<dbReference type="EMBL" id="VANI01000011">
    <property type="protein sequence ID" value="TLM77013.1"/>
    <property type="molecule type" value="Genomic_DNA"/>
</dbReference>
<dbReference type="NCBIfam" id="TIGR02965">
    <property type="entry name" value="xanthine_xdhB"/>
    <property type="match status" value="1"/>
</dbReference>
<dbReference type="PANTHER" id="PTHR11908:SF132">
    <property type="entry name" value="ALDEHYDE OXIDASE 1-RELATED"/>
    <property type="match status" value="1"/>
</dbReference>
<dbReference type="InterPro" id="IPR046867">
    <property type="entry name" value="AldOxase/xan_DH_MoCoBD2"/>
</dbReference>
<dbReference type="PANTHER" id="PTHR11908">
    <property type="entry name" value="XANTHINE DEHYDROGENASE"/>
    <property type="match status" value="1"/>
</dbReference>
<reference evidence="5 6" key="1">
    <citation type="submission" date="2019-05" db="EMBL/GenBank/DDBJ databases">
        <title>Microbulbifer harenosus sp. nov., an alginate-degrading bacterium isolated from coastal sand.</title>
        <authorList>
            <person name="Huang H."/>
            <person name="Mo K."/>
            <person name="Bao S."/>
        </authorList>
    </citation>
    <scope>NUCLEOTIDE SEQUENCE [LARGE SCALE GENOMIC DNA]</scope>
    <source>
        <strain evidence="5 6">HB161719</strain>
    </source>
</reference>
<keyword evidence="3 5" id="KW-0560">Oxidoreductase</keyword>
<dbReference type="SMART" id="SM01008">
    <property type="entry name" value="Ald_Xan_dh_C"/>
    <property type="match status" value="1"/>
</dbReference>
<evidence type="ECO:0000256" key="1">
    <source>
        <dbReference type="ARBA" id="ARBA00006849"/>
    </source>
</evidence>
<dbReference type="InterPro" id="IPR036856">
    <property type="entry name" value="Ald_Oxase/Xan_DH_a/b_sf"/>
</dbReference>
<evidence type="ECO:0000313" key="5">
    <source>
        <dbReference type="EMBL" id="TLM77013.1"/>
    </source>
</evidence>
<dbReference type="InterPro" id="IPR000674">
    <property type="entry name" value="Ald_Oxase/Xan_DH_a/b"/>
</dbReference>
<dbReference type="Pfam" id="PF20256">
    <property type="entry name" value="MoCoBD_2"/>
    <property type="match status" value="1"/>
</dbReference>
<dbReference type="RefSeq" id="WP_138235921.1">
    <property type="nucleotide sequence ID" value="NZ_CP185860.1"/>
</dbReference>
<dbReference type="Pfam" id="PF01315">
    <property type="entry name" value="Ald_Xan_dh_C"/>
    <property type="match status" value="1"/>
</dbReference>
<comment type="caution">
    <text evidence="5">The sequence shown here is derived from an EMBL/GenBank/DDBJ whole genome shotgun (WGS) entry which is preliminary data.</text>
</comment>
<evidence type="ECO:0000256" key="2">
    <source>
        <dbReference type="ARBA" id="ARBA00022505"/>
    </source>
</evidence>
<dbReference type="SUPFAM" id="SSF54665">
    <property type="entry name" value="CO dehydrogenase molybdoprotein N-domain-like"/>
    <property type="match status" value="1"/>
</dbReference>
<keyword evidence="2" id="KW-0500">Molybdenum</keyword>
<dbReference type="Pfam" id="PF02738">
    <property type="entry name" value="MoCoBD_1"/>
    <property type="match status" value="1"/>
</dbReference>
<keyword evidence="6" id="KW-1185">Reference proteome</keyword>
<feature type="domain" description="Aldehyde oxidase/xanthine dehydrogenase a/b hammerhead" evidence="4">
    <location>
        <begin position="32"/>
        <end position="139"/>
    </location>
</feature>
<protein>
    <submittedName>
        <fullName evidence="5">Xanthine dehydrogenase molybdopterin binding subunit</fullName>
        <ecNumber evidence="5">1.17.1.4</ecNumber>
    </submittedName>
</protein>
<evidence type="ECO:0000313" key="6">
    <source>
        <dbReference type="Proteomes" id="UP000306791"/>
    </source>
</evidence>
<dbReference type="EC" id="1.17.1.4" evidence="5"/>
<dbReference type="InterPro" id="IPR008274">
    <property type="entry name" value="AldOxase/xan_DH_MoCoBD1"/>
</dbReference>
<dbReference type="InterPro" id="IPR014309">
    <property type="entry name" value="Xanthine_DH_Mopterin-bd_su"/>
</dbReference>
<dbReference type="Proteomes" id="UP000306791">
    <property type="component" value="Unassembled WGS sequence"/>
</dbReference>
<evidence type="ECO:0000256" key="3">
    <source>
        <dbReference type="ARBA" id="ARBA00023002"/>
    </source>
</evidence>
<name>A0ABY2UHN5_9GAMM</name>
<accession>A0ABY2UHN5</accession>
<dbReference type="SUPFAM" id="SSF56003">
    <property type="entry name" value="Molybdenum cofactor-binding domain"/>
    <property type="match status" value="1"/>
</dbReference>
<dbReference type="InterPro" id="IPR016208">
    <property type="entry name" value="Ald_Oxase/xanthine_DH-like"/>
</dbReference>
<dbReference type="GO" id="GO:0004854">
    <property type="term" value="F:xanthine dehydrogenase activity"/>
    <property type="evidence" value="ECO:0007669"/>
    <property type="project" value="UniProtKB-EC"/>
</dbReference>
<proteinExistence type="inferred from homology"/>
<evidence type="ECO:0000259" key="4">
    <source>
        <dbReference type="SMART" id="SM01008"/>
    </source>
</evidence>
<sequence length="783" mass="85003">MRRLPQALARADTLDAGIQKTVAHESAYKQVTGRAQYLDDIPEPPDMLHLATVGAAQACALIENIELDAARCAPGVVDIITQADIPGSPDVSPVFHGDLLLAGECVDYVGQPVVAIAATTLEAARRACAQVKVRYRAQQPRLSVQEALNQKDLVLPSQTLRCGDVDTAIANADHQLRGDIYLRGQEHFYLEGQISIAVPNEDGGVRVYSSSQHPAEVQKLVAQVLAVPLHRVQAEVRRMGGAFGGKESQAAALACMAAVFAVRNQRPVKYRMPRRDDMTQTGKRHDFWNQYRVGFDRDGVIRGVEMDLAALCGHSADLSDGVVDRAMFHADNAYFYPAARISGHRCRTNTVSNTAFRGFGGPQGMVAAEAMLDDIARALGADPLDVRKRNLYRGNRNTTPYGQTLDEELLPLIEQLEQTADYRNRRQQIRAFNASSARIKKGIALTPVKFGISFTSKHLNQAGALLHIYADGSIHVSHGGTEMGQGLHTKIAQIVARGFGVDLARVHVAATATDQVPNASPTAASAGTDLNGMAALNAVNTLKQRLLEHAAETYRADIEQIGIRDDQCWIGERAIPFNELIKGAYLARVSLSATGFYRTPGIGYDRAAARGRPFLYFATGAAASEVEVDLYTGEYRVTRVDILHDVGDSLNPAIDLGQVEGGFVQGMGWLTSEELLWNERGQILSNSPANYKIPTAGDVPEVFNVDFFNRSHLAGKADEETVFRSKAVGEPPLMLAISVWCALRDACASLADYRFSPPLGVPATPEQVYFCARAAKNFAEAQS</sequence>
<dbReference type="Gene3D" id="3.30.365.10">
    <property type="entry name" value="Aldehyde oxidase/xanthine dehydrogenase, molybdopterin binding domain"/>
    <property type="match status" value="4"/>
</dbReference>